<dbReference type="Proteomes" id="UP000330807">
    <property type="component" value="Unassembled WGS sequence"/>
</dbReference>
<sequence>MGKISNSTLNKVLLRTQGCQFAHNYERMQSLSLTYCFSPVLEELYKDAPKEQRVAAMQRYLEYFNTHPIAIPFILGICTAMEEETDEDQKEAVTGIKTSLMGPFAGLGDSMLNLTWFPIAGSIGASLCVDNGSLVGPLVMFLLINLLYWPLKYFGLHKGYSMGLDLIDKGGIKIFDRLGNLANVLGVVVVGCLIPQTVKLTTALQFSLGEGDPLSLQAQFDAVMPYMLPVILTFICYKLIKKGNGRNTAQVIVGLIVFALVFAAIGYYTPIKIFA</sequence>
<protein>
    <submittedName>
        <fullName evidence="2">PTS system mannose-specific EIID component</fullName>
    </submittedName>
</protein>
<name>A0A5K1IWC5_9ACTN</name>
<proteinExistence type="predicted"/>
<dbReference type="AlphaFoldDB" id="A0A5K1IWC5"/>
<feature type="transmembrane region" description="Helical" evidence="1">
    <location>
        <begin position="249"/>
        <end position="269"/>
    </location>
</feature>
<dbReference type="RefSeq" id="WP_156063183.1">
    <property type="nucleotide sequence ID" value="NZ_CABWIH010000032.1"/>
</dbReference>
<reference evidence="2 3" key="1">
    <citation type="submission" date="2019-10" db="EMBL/GenBank/DDBJ databases">
        <authorList>
            <person name="Wolf R A."/>
        </authorList>
    </citation>
    <scope>NUCLEOTIDE SEQUENCE [LARGE SCALE GENOMIC DNA]</scope>
    <source>
        <strain evidence="2">Collinsella_aerofaciens_AK_138A</strain>
    </source>
</reference>
<gene>
    <name evidence="2" type="primary">manZ_5</name>
    <name evidence="2" type="ORF">LMKDKBCB_01525</name>
</gene>
<organism evidence="2 3">
    <name type="scientific">Collinsella aerofaciens</name>
    <dbReference type="NCBI Taxonomy" id="74426"/>
    <lineage>
        <taxon>Bacteria</taxon>
        <taxon>Bacillati</taxon>
        <taxon>Actinomycetota</taxon>
        <taxon>Coriobacteriia</taxon>
        <taxon>Coriobacteriales</taxon>
        <taxon>Coriobacteriaceae</taxon>
        <taxon>Collinsella</taxon>
    </lineage>
</organism>
<dbReference type="Pfam" id="PF03613">
    <property type="entry name" value="EIID-AGA"/>
    <property type="match status" value="1"/>
</dbReference>
<dbReference type="PROSITE" id="PS51108">
    <property type="entry name" value="PTS_EIID"/>
    <property type="match status" value="1"/>
</dbReference>
<keyword evidence="1" id="KW-0472">Membrane</keyword>
<dbReference type="InterPro" id="IPR004704">
    <property type="entry name" value="PTS_IID_man"/>
</dbReference>
<keyword evidence="1" id="KW-0812">Transmembrane</keyword>
<dbReference type="GO" id="GO:0009401">
    <property type="term" value="P:phosphoenolpyruvate-dependent sugar phosphotransferase system"/>
    <property type="evidence" value="ECO:0007669"/>
    <property type="project" value="InterPro"/>
</dbReference>
<feature type="transmembrane region" description="Helical" evidence="1">
    <location>
        <begin position="178"/>
        <end position="198"/>
    </location>
</feature>
<accession>A0A5K1IWC5</accession>
<dbReference type="GO" id="GO:0005886">
    <property type="term" value="C:plasma membrane"/>
    <property type="evidence" value="ECO:0007669"/>
    <property type="project" value="TreeGrafter"/>
</dbReference>
<dbReference type="PANTHER" id="PTHR32502:SF27">
    <property type="entry name" value="PTS SYSTEM, MANNOSE-SPECIFIC IID COMPONENT"/>
    <property type="match status" value="1"/>
</dbReference>
<keyword evidence="1" id="KW-1133">Transmembrane helix</keyword>
<dbReference type="InterPro" id="IPR050303">
    <property type="entry name" value="GatZ_KbaZ_carbometab"/>
</dbReference>
<evidence type="ECO:0000313" key="3">
    <source>
        <dbReference type="Proteomes" id="UP000330807"/>
    </source>
</evidence>
<evidence type="ECO:0000256" key="1">
    <source>
        <dbReference type="SAM" id="Phobius"/>
    </source>
</evidence>
<feature type="transmembrane region" description="Helical" evidence="1">
    <location>
        <begin position="218"/>
        <end position="237"/>
    </location>
</feature>
<dbReference type="EMBL" id="CABWIH010000032">
    <property type="protein sequence ID" value="VWL93401.1"/>
    <property type="molecule type" value="Genomic_DNA"/>
</dbReference>
<dbReference type="PANTHER" id="PTHR32502">
    <property type="entry name" value="N-ACETYLGALACTOSAMINE PERMEASE II COMPONENT-RELATED"/>
    <property type="match status" value="1"/>
</dbReference>
<evidence type="ECO:0000313" key="2">
    <source>
        <dbReference type="EMBL" id="VWL93401.1"/>
    </source>
</evidence>
<feature type="transmembrane region" description="Helical" evidence="1">
    <location>
        <begin position="134"/>
        <end position="151"/>
    </location>
</feature>